<protein>
    <recommendedName>
        <fullName evidence="1">Helitron helicase-like domain-containing protein</fullName>
    </recommendedName>
</protein>
<evidence type="ECO:0000313" key="3">
    <source>
        <dbReference type="Proteomes" id="UP000663834"/>
    </source>
</evidence>
<sequence length="274" mass="30626">MSFLKDTETSDVERSGYVDNDINPDELCLNGVVSLNMSALIDTSSMTISSNDVRHHLKLRTNITNEITNLNDNIYLVPHEQYPVNEYFNTSFFARSQATEINQLTAKEVNIALDQIESNSSERTLNPRLSALLKQLKTISGSVMGSNQSRANYRVEFHAQIFFSGLPNIYITINPCDLHHPLTMKFAGVDLDIDNLTADLMPKSHEHAAIVSNHPVGIARFFNKLITTVLSTLINYNINKHESYPGGGILDEIEAHYGTVEESGRSALHLHILL</sequence>
<accession>A0A816G2P8</accession>
<dbReference type="AlphaFoldDB" id="A0A816G2P8"/>
<dbReference type="Pfam" id="PF14214">
    <property type="entry name" value="Helitron_like_N"/>
    <property type="match status" value="1"/>
</dbReference>
<dbReference type="InterPro" id="IPR025476">
    <property type="entry name" value="Helitron_helicase-like"/>
</dbReference>
<evidence type="ECO:0000313" key="2">
    <source>
        <dbReference type="EMBL" id="CAF1669429.1"/>
    </source>
</evidence>
<dbReference type="EMBL" id="CAJNOW010018907">
    <property type="protein sequence ID" value="CAF1669429.1"/>
    <property type="molecule type" value="Genomic_DNA"/>
</dbReference>
<feature type="domain" description="Helitron helicase-like" evidence="1">
    <location>
        <begin position="95"/>
        <end position="274"/>
    </location>
</feature>
<reference evidence="2" key="1">
    <citation type="submission" date="2021-02" db="EMBL/GenBank/DDBJ databases">
        <authorList>
            <person name="Nowell W R."/>
        </authorList>
    </citation>
    <scope>NUCLEOTIDE SEQUENCE</scope>
</reference>
<organism evidence="2 3">
    <name type="scientific">Rotaria magnacalcarata</name>
    <dbReference type="NCBI Taxonomy" id="392030"/>
    <lineage>
        <taxon>Eukaryota</taxon>
        <taxon>Metazoa</taxon>
        <taxon>Spiralia</taxon>
        <taxon>Gnathifera</taxon>
        <taxon>Rotifera</taxon>
        <taxon>Eurotatoria</taxon>
        <taxon>Bdelloidea</taxon>
        <taxon>Philodinida</taxon>
        <taxon>Philodinidae</taxon>
        <taxon>Rotaria</taxon>
    </lineage>
</organism>
<gene>
    <name evidence="2" type="ORF">KQP761_LOCUS33949</name>
</gene>
<name>A0A816G2P8_9BILA</name>
<proteinExistence type="predicted"/>
<dbReference type="OrthoDB" id="8196283at2759"/>
<dbReference type="Proteomes" id="UP000663834">
    <property type="component" value="Unassembled WGS sequence"/>
</dbReference>
<evidence type="ECO:0000259" key="1">
    <source>
        <dbReference type="Pfam" id="PF14214"/>
    </source>
</evidence>
<comment type="caution">
    <text evidence="2">The sequence shown here is derived from an EMBL/GenBank/DDBJ whole genome shotgun (WGS) entry which is preliminary data.</text>
</comment>